<sequence length="299" mass="31089">METGPTSHQAPVVVGYGGVGPADAAVRWAAREARSRGTWLKILHAVEYALVPGPLGSVPYRADVFEHTTSKVLGEARLLAAGAAPDVQFHTEAVSEATVPALVEASREAELLVLGTHGYGELGALALGSTVYPVTSHAACPVVVVRGDSERRPGLDGPVMVAVDGSPGALVALRFAAEAALRAGASLTVMTVYPMPRYPGWTDSLFDAESPWIFDEGVRKEAQELVRRAADTARAEHPDLTVGEMVACGHSGATIAHCAQGFGLLVVGTRGHGTFSGLILGSVSHSLLHRAPCPVAVVR</sequence>
<proteinExistence type="inferred from homology"/>
<evidence type="ECO:0000313" key="5">
    <source>
        <dbReference type="EMBL" id="MFI7587393.1"/>
    </source>
</evidence>
<evidence type="ECO:0000256" key="3">
    <source>
        <dbReference type="ARBA" id="ARBA00022840"/>
    </source>
</evidence>
<protein>
    <submittedName>
        <fullName evidence="5">Universal stress protein</fullName>
    </submittedName>
</protein>
<keyword evidence="3" id="KW-0067">ATP-binding</keyword>
<keyword evidence="2" id="KW-0547">Nucleotide-binding</keyword>
<feature type="domain" description="UspA" evidence="4">
    <location>
        <begin position="158"/>
        <end position="299"/>
    </location>
</feature>
<name>A0ABW8AN40_9ACTN</name>
<dbReference type="InterPro" id="IPR006016">
    <property type="entry name" value="UspA"/>
</dbReference>
<dbReference type="InterPro" id="IPR014729">
    <property type="entry name" value="Rossmann-like_a/b/a_fold"/>
</dbReference>
<dbReference type="InterPro" id="IPR006015">
    <property type="entry name" value="Universal_stress_UspA"/>
</dbReference>
<organism evidence="5 6">
    <name type="scientific">Spongisporangium articulatum</name>
    <dbReference type="NCBI Taxonomy" id="3362603"/>
    <lineage>
        <taxon>Bacteria</taxon>
        <taxon>Bacillati</taxon>
        <taxon>Actinomycetota</taxon>
        <taxon>Actinomycetes</taxon>
        <taxon>Kineosporiales</taxon>
        <taxon>Kineosporiaceae</taxon>
        <taxon>Spongisporangium</taxon>
    </lineage>
</organism>
<reference evidence="5 6" key="1">
    <citation type="submission" date="2024-10" db="EMBL/GenBank/DDBJ databases">
        <title>The Natural Products Discovery Center: Release of the First 8490 Sequenced Strains for Exploring Actinobacteria Biosynthetic Diversity.</title>
        <authorList>
            <person name="Kalkreuter E."/>
            <person name="Kautsar S.A."/>
            <person name="Yang D."/>
            <person name="Bader C.D."/>
            <person name="Teijaro C.N."/>
            <person name="Fluegel L."/>
            <person name="Davis C.M."/>
            <person name="Simpson J.R."/>
            <person name="Lauterbach L."/>
            <person name="Steele A.D."/>
            <person name="Gui C."/>
            <person name="Meng S."/>
            <person name="Li G."/>
            <person name="Viehrig K."/>
            <person name="Ye F."/>
            <person name="Su P."/>
            <person name="Kiefer A.F."/>
            <person name="Nichols A."/>
            <person name="Cepeda A.J."/>
            <person name="Yan W."/>
            <person name="Fan B."/>
            <person name="Jiang Y."/>
            <person name="Adhikari A."/>
            <person name="Zheng C.-J."/>
            <person name="Schuster L."/>
            <person name="Cowan T.M."/>
            <person name="Smanski M.J."/>
            <person name="Chevrette M.G."/>
            <person name="De Carvalho L.P.S."/>
            <person name="Shen B."/>
        </authorList>
    </citation>
    <scope>NUCLEOTIDE SEQUENCE [LARGE SCALE GENOMIC DNA]</scope>
    <source>
        <strain evidence="5 6">NPDC049639</strain>
    </source>
</reference>
<keyword evidence="6" id="KW-1185">Reference proteome</keyword>
<dbReference type="SUPFAM" id="SSF52402">
    <property type="entry name" value="Adenine nucleotide alpha hydrolases-like"/>
    <property type="match status" value="2"/>
</dbReference>
<comment type="similarity">
    <text evidence="1">Belongs to the universal stress protein A family.</text>
</comment>
<dbReference type="RefSeq" id="WP_398279001.1">
    <property type="nucleotide sequence ID" value="NZ_JBITLV010000003.1"/>
</dbReference>
<evidence type="ECO:0000256" key="1">
    <source>
        <dbReference type="ARBA" id="ARBA00008791"/>
    </source>
</evidence>
<dbReference type="Gene3D" id="3.40.50.620">
    <property type="entry name" value="HUPs"/>
    <property type="match status" value="2"/>
</dbReference>
<gene>
    <name evidence="5" type="ORF">ACIB24_09995</name>
</gene>
<accession>A0ABW8AN40</accession>
<evidence type="ECO:0000256" key="2">
    <source>
        <dbReference type="ARBA" id="ARBA00022741"/>
    </source>
</evidence>
<feature type="domain" description="UspA" evidence="4">
    <location>
        <begin position="12"/>
        <end position="146"/>
    </location>
</feature>
<dbReference type="PRINTS" id="PR01438">
    <property type="entry name" value="UNVRSLSTRESS"/>
</dbReference>
<dbReference type="Proteomes" id="UP001612915">
    <property type="component" value="Unassembled WGS sequence"/>
</dbReference>
<evidence type="ECO:0000313" key="6">
    <source>
        <dbReference type="Proteomes" id="UP001612915"/>
    </source>
</evidence>
<dbReference type="Pfam" id="PF00582">
    <property type="entry name" value="Usp"/>
    <property type="match status" value="2"/>
</dbReference>
<comment type="caution">
    <text evidence="5">The sequence shown here is derived from an EMBL/GenBank/DDBJ whole genome shotgun (WGS) entry which is preliminary data.</text>
</comment>
<evidence type="ECO:0000259" key="4">
    <source>
        <dbReference type="Pfam" id="PF00582"/>
    </source>
</evidence>
<dbReference type="PANTHER" id="PTHR46268:SF27">
    <property type="entry name" value="UNIVERSAL STRESS PROTEIN RV2623"/>
    <property type="match status" value="1"/>
</dbReference>
<dbReference type="EMBL" id="JBITLV010000003">
    <property type="protein sequence ID" value="MFI7587393.1"/>
    <property type="molecule type" value="Genomic_DNA"/>
</dbReference>
<dbReference type="CDD" id="cd00293">
    <property type="entry name" value="USP-like"/>
    <property type="match status" value="1"/>
</dbReference>
<dbReference type="PANTHER" id="PTHR46268">
    <property type="entry name" value="STRESS RESPONSE PROTEIN NHAX"/>
    <property type="match status" value="1"/>
</dbReference>